<reference evidence="1 2" key="1">
    <citation type="submission" date="2021-07" db="EMBL/GenBank/DDBJ databases">
        <authorList>
            <person name="So Y."/>
        </authorList>
    </citation>
    <scope>NUCLEOTIDE SEQUENCE [LARGE SCALE GENOMIC DNA]</scope>
    <source>
        <strain evidence="1 2">HJA6</strain>
    </source>
</reference>
<accession>A0ABS7A3G3</accession>
<dbReference type="Proteomes" id="UP001196565">
    <property type="component" value="Unassembled WGS sequence"/>
</dbReference>
<sequence>MTVSTRLQTAALTRTLAELAEGSLAARIRLEQAARVITAARRAGELAAEGALRLPATTDASVQAVTEIARHWDDRAVTALEYVETLPEAAIERLLRAAPGWAAAFPTTTALRLAA</sequence>
<dbReference type="RefSeq" id="WP_219761364.1">
    <property type="nucleotide sequence ID" value="NZ_JAHYBZ010000001.1"/>
</dbReference>
<comment type="caution">
    <text evidence="1">The sequence shown here is derived from an EMBL/GenBank/DDBJ whole genome shotgun (WGS) entry which is preliminary data.</text>
</comment>
<keyword evidence="2" id="KW-1185">Reference proteome</keyword>
<evidence type="ECO:0000313" key="2">
    <source>
        <dbReference type="Proteomes" id="UP001196565"/>
    </source>
</evidence>
<protein>
    <recommendedName>
        <fullName evidence="3">DUF222 domain-containing protein</fullName>
    </recommendedName>
</protein>
<organism evidence="1 2">
    <name type="scientific">Roseomonas alba</name>
    <dbReference type="NCBI Taxonomy" id="2846776"/>
    <lineage>
        <taxon>Bacteria</taxon>
        <taxon>Pseudomonadati</taxon>
        <taxon>Pseudomonadota</taxon>
        <taxon>Alphaproteobacteria</taxon>
        <taxon>Acetobacterales</taxon>
        <taxon>Roseomonadaceae</taxon>
        <taxon>Roseomonas</taxon>
    </lineage>
</organism>
<evidence type="ECO:0000313" key="1">
    <source>
        <dbReference type="EMBL" id="MBW6396816.1"/>
    </source>
</evidence>
<gene>
    <name evidence="1" type="ORF">KPL78_03105</name>
</gene>
<dbReference type="EMBL" id="JAHYBZ010000001">
    <property type="protein sequence ID" value="MBW6396816.1"/>
    <property type="molecule type" value="Genomic_DNA"/>
</dbReference>
<evidence type="ECO:0008006" key="3">
    <source>
        <dbReference type="Google" id="ProtNLM"/>
    </source>
</evidence>
<name>A0ABS7A3G3_9PROT</name>
<proteinExistence type="predicted"/>